<dbReference type="EMBL" id="BAAALM010000015">
    <property type="protein sequence ID" value="GAA1214451.1"/>
    <property type="molecule type" value="Genomic_DNA"/>
</dbReference>
<dbReference type="Proteomes" id="UP001500467">
    <property type="component" value="Unassembled WGS sequence"/>
</dbReference>
<accession>A0ABN1VLL1</accession>
<dbReference type="RefSeq" id="WP_253858055.1">
    <property type="nucleotide sequence ID" value="NZ_BAAALM010000015.1"/>
</dbReference>
<keyword evidence="2" id="KW-1185">Reference proteome</keyword>
<reference evidence="1 2" key="1">
    <citation type="journal article" date="2019" name="Int. J. Syst. Evol. Microbiol.">
        <title>The Global Catalogue of Microorganisms (GCM) 10K type strain sequencing project: providing services to taxonomists for standard genome sequencing and annotation.</title>
        <authorList>
            <consortium name="The Broad Institute Genomics Platform"/>
            <consortium name="The Broad Institute Genome Sequencing Center for Infectious Disease"/>
            <person name="Wu L."/>
            <person name="Ma J."/>
        </authorList>
    </citation>
    <scope>NUCLEOTIDE SEQUENCE [LARGE SCALE GENOMIC DNA]</scope>
    <source>
        <strain evidence="1 2">JCM 13022</strain>
    </source>
</reference>
<name>A0ABN1VLL1_9PSEU</name>
<organism evidence="1 2">
    <name type="scientific">Prauserella alba</name>
    <dbReference type="NCBI Taxonomy" id="176898"/>
    <lineage>
        <taxon>Bacteria</taxon>
        <taxon>Bacillati</taxon>
        <taxon>Actinomycetota</taxon>
        <taxon>Actinomycetes</taxon>
        <taxon>Pseudonocardiales</taxon>
        <taxon>Pseudonocardiaceae</taxon>
        <taxon>Prauserella</taxon>
    </lineage>
</organism>
<evidence type="ECO:0000313" key="1">
    <source>
        <dbReference type="EMBL" id="GAA1214451.1"/>
    </source>
</evidence>
<evidence type="ECO:0000313" key="2">
    <source>
        <dbReference type="Proteomes" id="UP001500467"/>
    </source>
</evidence>
<comment type="caution">
    <text evidence="1">The sequence shown here is derived from an EMBL/GenBank/DDBJ whole genome shotgun (WGS) entry which is preliminary data.</text>
</comment>
<proteinExistence type="predicted"/>
<protein>
    <submittedName>
        <fullName evidence="1">Uncharacterized protein</fullName>
    </submittedName>
</protein>
<gene>
    <name evidence="1" type="ORF">GCM10009675_40680</name>
</gene>
<sequence length="108" mass="12345">MIDPPAPAYITLDDNTIGTRQRYTYIRIVRSGDHRIRVRIDRDTYRAQSSATAEVLSEHLTWTHLVSEDPSTWHDQTTPPGHWSVHCSHELADLAERLLIRATTVLNG</sequence>